<reference evidence="1" key="2">
    <citation type="submission" date="2020-11" db="EMBL/GenBank/DDBJ databases">
        <authorList>
            <person name="McCartney M.A."/>
            <person name="Auch B."/>
            <person name="Kono T."/>
            <person name="Mallez S."/>
            <person name="Becker A."/>
            <person name="Gohl D.M."/>
            <person name="Silverstein K.A.T."/>
            <person name="Koren S."/>
            <person name="Bechman K.B."/>
            <person name="Herman A."/>
            <person name="Abrahante J.E."/>
            <person name="Garbe J."/>
        </authorList>
    </citation>
    <scope>NUCLEOTIDE SEQUENCE</scope>
    <source>
        <strain evidence="1">Duluth1</strain>
        <tissue evidence="1">Whole animal</tissue>
    </source>
</reference>
<dbReference type="Proteomes" id="UP000828390">
    <property type="component" value="Unassembled WGS sequence"/>
</dbReference>
<keyword evidence="2" id="KW-1185">Reference proteome</keyword>
<gene>
    <name evidence="1" type="ORF">DPMN_079923</name>
</gene>
<dbReference type="EMBL" id="JAIWYP010000015">
    <property type="protein sequence ID" value="KAH3704862.1"/>
    <property type="molecule type" value="Genomic_DNA"/>
</dbReference>
<reference evidence="1" key="1">
    <citation type="journal article" date="2019" name="bioRxiv">
        <title>The Genome of the Zebra Mussel, Dreissena polymorpha: A Resource for Invasive Species Research.</title>
        <authorList>
            <person name="McCartney M.A."/>
            <person name="Auch B."/>
            <person name="Kono T."/>
            <person name="Mallez S."/>
            <person name="Zhang Y."/>
            <person name="Obille A."/>
            <person name="Becker A."/>
            <person name="Abrahante J.E."/>
            <person name="Garbe J."/>
            <person name="Badalamenti J.P."/>
            <person name="Herman A."/>
            <person name="Mangelson H."/>
            <person name="Liachko I."/>
            <person name="Sullivan S."/>
            <person name="Sone E.D."/>
            <person name="Koren S."/>
            <person name="Silverstein K.A.T."/>
            <person name="Beckman K.B."/>
            <person name="Gohl D.M."/>
        </authorList>
    </citation>
    <scope>NUCLEOTIDE SEQUENCE</scope>
    <source>
        <strain evidence="1">Duluth1</strain>
        <tissue evidence="1">Whole animal</tissue>
    </source>
</reference>
<name>A0A9D3YQG0_DREPO</name>
<dbReference type="AlphaFoldDB" id="A0A9D3YQG0"/>
<evidence type="ECO:0000313" key="1">
    <source>
        <dbReference type="EMBL" id="KAH3704862.1"/>
    </source>
</evidence>
<protein>
    <submittedName>
        <fullName evidence="1">Uncharacterized protein</fullName>
    </submittedName>
</protein>
<evidence type="ECO:0000313" key="2">
    <source>
        <dbReference type="Proteomes" id="UP000828390"/>
    </source>
</evidence>
<sequence>MSAASSLSIQLHIFHSSVLYLGAYQSQLVTQSEAVRKCSEHGGVASFEYLNPPPGTEHLEPEPKKYVPARLQRLLTELNIRDGESIWVSGRPVFSDFIDQISCQTSLNPAFYKKFTLPENNLYTSWDKCKHMSETFRLNLTDCYCINVLESAFFKNDQDKTGIQLYSIINYSVFNRMAPFQCVLMTYTNGNSIKHSTNKCSVTNPGICVIRLTDKQTLTCANVTDKDDMCVFNESRTWAENF</sequence>
<organism evidence="1 2">
    <name type="scientific">Dreissena polymorpha</name>
    <name type="common">Zebra mussel</name>
    <name type="synonym">Mytilus polymorpha</name>
    <dbReference type="NCBI Taxonomy" id="45954"/>
    <lineage>
        <taxon>Eukaryota</taxon>
        <taxon>Metazoa</taxon>
        <taxon>Spiralia</taxon>
        <taxon>Lophotrochozoa</taxon>
        <taxon>Mollusca</taxon>
        <taxon>Bivalvia</taxon>
        <taxon>Autobranchia</taxon>
        <taxon>Heteroconchia</taxon>
        <taxon>Euheterodonta</taxon>
        <taxon>Imparidentia</taxon>
        <taxon>Neoheterodontei</taxon>
        <taxon>Myida</taxon>
        <taxon>Dreissenoidea</taxon>
        <taxon>Dreissenidae</taxon>
        <taxon>Dreissena</taxon>
    </lineage>
</organism>
<accession>A0A9D3YQG0</accession>
<proteinExistence type="predicted"/>
<comment type="caution">
    <text evidence="1">The sequence shown here is derived from an EMBL/GenBank/DDBJ whole genome shotgun (WGS) entry which is preliminary data.</text>
</comment>